<comment type="caution">
    <text evidence="5">The sequence shown here is derived from an EMBL/GenBank/DDBJ whole genome shotgun (WGS) entry which is preliminary data.</text>
</comment>
<dbReference type="InterPro" id="IPR009057">
    <property type="entry name" value="Homeodomain-like_sf"/>
</dbReference>
<dbReference type="InterPro" id="IPR018060">
    <property type="entry name" value="HTH_AraC"/>
</dbReference>
<dbReference type="EMBL" id="JNFP01000137">
    <property type="protein sequence ID" value="KIA59381.1"/>
    <property type="molecule type" value="Genomic_DNA"/>
</dbReference>
<keyword evidence="2" id="KW-0238">DNA-binding</keyword>
<reference evidence="5 6" key="1">
    <citation type="journal article" date="2014" name="Int. J. Syst. Evol. Microbiol.">
        <title>Nocardia vulneris sp. nov., isolated from wounds of human patients in North America.</title>
        <authorList>
            <person name="Lasker B.A."/>
            <person name="Bell M."/>
            <person name="Klenk H.P."/>
            <person name="Sproer C."/>
            <person name="Schumann C."/>
            <person name="Schumann P."/>
            <person name="Brown J.M."/>
        </authorList>
    </citation>
    <scope>NUCLEOTIDE SEQUENCE [LARGE SCALE GENOMIC DNA]</scope>
    <source>
        <strain evidence="5 6">W9851</strain>
    </source>
</reference>
<protein>
    <submittedName>
        <fullName evidence="5">AraC family transcriptional regulator</fullName>
    </submittedName>
</protein>
<dbReference type="RefSeq" id="WP_043683517.1">
    <property type="nucleotide sequence ID" value="NZ_BDCI01000011.1"/>
</dbReference>
<dbReference type="Proteomes" id="UP000031364">
    <property type="component" value="Unassembled WGS sequence"/>
</dbReference>
<evidence type="ECO:0000313" key="6">
    <source>
        <dbReference type="Proteomes" id="UP000031364"/>
    </source>
</evidence>
<organism evidence="5 6">
    <name type="scientific">Nocardia vulneris</name>
    <dbReference type="NCBI Taxonomy" id="1141657"/>
    <lineage>
        <taxon>Bacteria</taxon>
        <taxon>Bacillati</taxon>
        <taxon>Actinomycetota</taxon>
        <taxon>Actinomycetes</taxon>
        <taxon>Mycobacteriales</taxon>
        <taxon>Nocardiaceae</taxon>
        <taxon>Nocardia</taxon>
    </lineage>
</organism>
<dbReference type="InterPro" id="IPR029062">
    <property type="entry name" value="Class_I_gatase-like"/>
</dbReference>
<keyword evidence="3" id="KW-0804">Transcription</keyword>
<dbReference type="PROSITE" id="PS01124">
    <property type="entry name" value="HTH_ARAC_FAMILY_2"/>
    <property type="match status" value="1"/>
</dbReference>
<dbReference type="Pfam" id="PF12833">
    <property type="entry name" value="HTH_18"/>
    <property type="match status" value="1"/>
</dbReference>
<dbReference type="PANTHER" id="PTHR43130:SF3">
    <property type="entry name" value="HTH-TYPE TRANSCRIPTIONAL REGULATOR RV1931C"/>
    <property type="match status" value="1"/>
</dbReference>
<dbReference type="CDD" id="cd03137">
    <property type="entry name" value="GATase1_AraC_1"/>
    <property type="match status" value="1"/>
</dbReference>
<proteinExistence type="predicted"/>
<sequence>MRKVVVVGYPDAALLEIACTTEAFDFANRAAERPSYRVCLAGIDEGPMRCSSGLSLLASYRIDRIDGPLDTLIVAGGPGSSWVTTHGPTLTHIRRLAASSRRIVSICSGAFVLAAAGLLDGKRATTHWEFAADLARLYPLVTVDPAPLFIKDGPVYTAAGVTSALDVTLALIEEDHGPTLARDIAKSLVVYLQRPGNQAQVSMYVAASPPEHRVIGDLIGHITGNIDADLGTPALAGRVGLSTRQLTRLFDTHLGTTPSRYVRAVRTKAAAQLLAGTDLPLAAVARRCGFGSTETLRQAFLDHFATPPSAYRRTTRRNERA</sequence>
<evidence type="ECO:0000256" key="1">
    <source>
        <dbReference type="ARBA" id="ARBA00023015"/>
    </source>
</evidence>
<dbReference type="PROSITE" id="PS00041">
    <property type="entry name" value="HTH_ARAC_FAMILY_1"/>
    <property type="match status" value="1"/>
</dbReference>
<evidence type="ECO:0000259" key="4">
    <source>
        <dbReference type="PROSITE" id="PS01124"/>
    </source>
</evidence>
<accession>A0ABR4Z1Z4</accession>
<dbReference type="InterPro" id="IPR018062">
    <property type="entry name" value="HTH_AraC-typ_CS"/>
</dbReference>
<evidence type="ECO:0000256" key="3">
    <source>
        <dbReference type="ARBA" id="ARBA00023163"/>
    </source>
</evidence>
<name>A0ABR4Z1Z4_9NOCA</name>
<dbReference type="SUPFAM" id="SSF52317">
    <property type="entry name" value="Class I glutamine amidotransferase-like"/>
    <property type="match status" value="1"/>
</dbReference>
<evidence type="ECO:0000313" key="5">
    <source>
        <dbReference type="EMBL" id="KIA59381.1"/>
    </source>
</evidence>
<dbReference type="Gene3D" id="3.40.50.880">
    <property type="match status" value="1"/>
</dbReference>
<keyword evidence="6" id="KW-1185">Reference proteome</keyword>
<gene>
    <name evidence="5" type="ORF">FG87_42980</name>
</gene>
<dbReference type="InterPro" id="IPR002818">
    <property type="entry name" value="DJ-1/PfpI"/>
</dbReference>
<keyword evidence="1" id="KW-0805">Transcription regulation</keyword>
<dbReference type="PANTHER" id="PTHR43130">
    <property type="entry name" value="ARAC-FAMILY TRANSCRIPTIONAL REGULATOR"/>
    <property type="match status" value="1"/>
</dbReference>
<dbReference type="SUPFAM" id="SSF46689">
    <property type="entry name" value="Homeodomain-like"/>
    <property type="match status" value="2"/>
</dbReference>
<dbReference type="Pfam" id="PF01965">
    <property type="entry name" value="DJ-1_PfpI"/>
    <property type="match status" value="1"/>
</dbReference>
<dbReference type="SMART" id="SM00342">
    <property type="entry name" value="HTH_ARAC"/>
    <property type="match status" value="1"/>
</dbReference>
<dbReference type="InterPro" id="IPR052158">
    <property type="entry name" value="INH-QAR"/>
</dbReference>
<dbReference type="Gene3D" id="1.10.10.60">
    <property type="entry name" value="Homeodomain-like"/>
    <property type="match status" value="1"/>
</dbReference>
<feature type="domain" description="HTH araC/xylS-type" evidence="4">
    <location>
        <begin position="216"/>
        <end position="314"/>
    </location>
</feature>
<evidence type="ECO:0000256" key="2">
    <source>
        <dbReference type="ARBA" id="ARBA00023125"/>
    </source>
</evidence>